<dbReference type="EMBL" id="UGHF01000001">
    <property type="protein sequence ID" value="STO60702.1"/>
    <property type="molecule type" value="Genomic_DNA"/>
</dbReference>
<organism evidence="1 3">
    <name type="scientific">Canicola haemoglobinophilus</name>
    <dbReference type="NCBI Taxonomy" id="733"/>
    <lineage>
        <taxon>Bacteria</taxon>
        <taxon>Pseudomonadati</taxon>
        <taxon>Pseudomonadota</taxon>
        <taxon>Gammaproteobacteria</taxon>
        <taxon>Pasteurellales</taxon>
        <taxon>Pasteurellaceae</taxon>
        <taxon>Canicola</taxon>
    </lineage>
</organism>
<dbReference type="Proteomes" id="UP000254496">
    <property type="component" value="Unassembled WGS sequence"/>
</dbReference>
<dbReference type="OrthoDB" id="197283at2"/>
<dbReference type="Pfam" id="PF06296">
    <property type="entry name" value="RelE"/>
    <property type="match status" value="1"/>
</dbReference>
<protein>
    <submittedName>
        <fullName evidence="1">Uncharacterized protein conserved in bacteria</fullName>
    </submittedName>
</protein>
<dbReference type="Proteomes" id="UP000254329">
    <property type="component" value="Unassembled WGS sequence"/>
</dbReference>
<dbReference type="InterPro" id="IPR009387">
    <property type="entry name" value="HigB-2"/>
</dbReference>
<accession>A0A1V4B3A6</accession>
<reference evidence="3 4" key="1">
    <citation type="submission" date="2018-06" db="EMBL/GenBank/DDBJ databases">
        <authorList>
            <consortium name="Pathogen Informatics"/>
            <person name="Doyle S."/>
        </authorList>
    </citation>
    <scope>NUCLEOTIDE SEQUENCE [LARGE SCALE GENOMIC DNA]</scope>
    <source>
        <strain evidence="1 3">NCTC1659</strain>
        <strain evidence="2 4">NCTC8540</strain>
    </source>
</reference>
<dbReference type="STRING" id="733.B0186_01800"/>
<evidence type="ECO:0000313" key="1">
    <source>
        <dbReference type="EMBL" id="STO60702.1"/>
    </source>
</evidence>
<evidence type="ECO:0000313" key="4">
    <source>
        <dbReference type="Proteomes" id="UP000254496"/>
    </source>
</evidence>
<name>A0A1V4B3A6_9PAST</name>
<dbReference type="EMBL" id="UGHJ01000001">
    <property type="protein sequence ID" value="STO68389.1"/>
    <property type="molecule type" value="Genomic_DNA"/>
</dbReference>
<evidence type="ECO:0000313" key="2">
    <source>
        <dbReference type="EMBL" id="STO68389.1"/>
    </source>
</evidence>
<proteinExistence type="predicted"/>
<dbReference type="PIRSF" id="PIRSF039032">
    <property type="entry name" value="HigB-2"/>
    <property type="match status" value="1"/>
</dbReference>
<dbReference type="RefSeq" id="WP_078217669.1">
    <property type="nucleotide sequence ID" value="NZ_MUXZ01000005.1"/>
</dbReference>
<keyword evidence="3" id="KW-1185">Reference proteome</keyword>
<gene>
    <name evidence="1" type="ORF">NCTC1659_02001</name>
    <name evidence="2" type="ORF">NCTC8540_00880</name>
</gene>
<sequence>MKLTFLELPPFERFRAEYLTDEEYRALQNELLQNPEKGDLMQGMAGLRKIRVSSEKSNKGKRSGYRVIYYYFLNESQIFFISAYSKNQQTDLTNEQRKAFLAIVERIKSKL</sequence>
<dbReference type="AlphaFoldDB" id="A0A1V4B3A6"/>
<evidence type="ECO:0000313" key="3">
    <source>
        <dbReference type="Proteomes" id="UP000254329"/>
    </source>
</evidence>